<reference evidence="2 3" key="1">
    <citation type="submission" date="2020-08" db="EMBL/GenBank/DDBJ databases">
        <title>Genomic Encyclopedia of Type Strains, Phase IV (KMG-IV): sequencing the most valuable type-strain genomes for metagenomic binning, comparative biology and taxonomic classification.</title>
        <authorList>
            <person name="Goeker M."/>
        </authorList>
    </citation>
    <scope>NUCLEOTIDE SEQUENCE [LARGE SCALE GENOMIC DNA]</scope>
    <source>
        <strain evidence="2 3">DSM 22071</strain>
    </source>
</reference>
<evidence type="ECO:0000313" key="3">
    <source>
        <dbReference type="Proteomes" id="UP000528322"/>
    </source>
</evidence>
<dbReference type="EMBL" id="JACHID010000006">
    <property type="protein sequence ID" value="MBB5021809.1"/>
    <property type="molecule type" value="Genomic_DNA"/>
</dbReference>
<gene>
    <name evidence="2" type="ORF">HNR37_001123</name>
</gene>
<dbReference type="InterPro" id="IPR052533">
    <property type="entry name" value="WalJ/YycJ-like"/>
</dbReference>
<dbReference type="InterPro" id="IPR001279">
    <property type="entry name" value="Metallo-B-lactamas"/>
</dbReference>
<evidence type="ECO:0000259" key="1">
    <source>
        <dbReference type="SMART" id="SM00849"/>
    </source>
</evidence>
<organism evidence="2 3">
    <name type="scientific">Desulfurispira natronophila</name>
    <dbReference type="NCBI Taxonomy" id="682562"/>
    <lineage>
        <taxon>Bacteria</taxon>
        <taxon>Pseudomonadati</taxon>
        <taxon>Chrysiogenota</taxon>
        <taxon>Chrysiogenia</taxon>
        <taxon>Chrysiogenales</taxon>
        <taxon>Chrysiogenaceae</taxon>
        <taxon>Desulfurispira</taxon>
    </lineage>
</organism>
<dbReference type="InterPro" id="IPR036866">
    <property type="entry name" value="RibonucZ/Hydroxyglut_hydro"/>
</dbReference>
<dbReference type="PANTHER" id="PTHR47619">
    <property type="entry name" value="METALLO-HYDROLASE YYCJ-RELATED"/>
    <property type="match status" value="1"/>
</dbReference>
<protein>
    <submittedName>
        <fullName evidence="2">Phosphoribosyl 1,2-cyclic phosphodiesterase</fullName>
    </submittedName>
</protein>
<accession>A0A7W8DGX4</accession>
<name>A0A7W8DGX4_9BACT</name>
<dbReference type="AlphaFoldDB" id="A0A7W8DGX4"/>
<dbReference type="Gene3D" id="3.60.15.10">
    <property type="entry name" value="Ribonuclease Z/Hydroxyacylglutathione hydrolase-like"/>
    <property type="match status" value="1"/>
</dbReference>
<dbReference type="RefSeq" id="WP_183731196.1">
    <property type="nucleotide sequence ID" value="NZ_JACHID010000006.1"/>
</dbReference>
<keyword evidence="3" id="KW-1185">Reference proteome</keyword>
<sequence length="258" mass="28668">MRITILASGSKGNCALVETDRTRLLIDAGLNGKSIAQRLESIGVGADHIDAILLSHEHTDHTRGAGVFSRRHRVPVFTTELTASQCHRVTGEFYQLKAVGNNASFSVGDIGVELFSVSHDAVDPVGFYLSSCANRHLCYATDTGMYTSLIREYAQRSHALVMESNHDEVMLMEGSYPWSLKQRVRSRMGHASNREASRFLQEVWWEGLETVFLAHLSEENNALSLAYSESQRVLLEIDARSTRLYGTRQHQVGSTVAV</sequence>
<comment type="caution">
    <text evidence="2">The sequence shown here is derived from an EMBL/GenBank/DDBJ whole genome shotgun (WGS) entry which is preliminary data.</text>
</comment>
<dbReference type="SUPFAM" id="SSF56281">
    <property type="entry name" value="Metallo-hydrolase/oxidoreductase"/>
    <property type="match status" value="1"/>
</dbReference>
<proteinExistence type="predicted"/>
<dbReference type="Proteomes" id="UP000528322">
    <property type="component" value="Unassembled WGS sequence"/>
</dbReference>
<dbReference type="SMART" id="SM00849">
    <property type="entry name" value="Lactamase_B"/>
    <property type="match status" value="1"/>
</dbReference>
<feature type="domain" description="Metallo-beta-lactamase" evidence="1">
    <location>
        <begin position="11"/>
        <end position="181"/>
    </location>
</feature>
<evidence type="ECO:0000313" key="2">
    <source>
        <dbReference type="EMBL" id="MBB5021809.1"/>
    </source>
</evidence>
<dbReference type="PANTHER" id="PTHR47619:SF1">
    <property type="entry name" value="EXODEOXYRIBONUCLEASE WALJ"/>
    <property type="match status" value="1"/>
</dbReference>
<dbReference type="Pfam" id="PF12706">
    <property type="entry name" value="Lactamase_B_2"/>
    <property type="match status" value="1"/>
</dbReference>